<evidence type="ECO:0000313" key="3">
    <source>
        <dbReference type="Proteomes" id="UP000019267"/>
    </source>
</evidence>
<dbReference type="eggNOG" id="ENOG5033SM4">
    <property type="taxonomic scope" value="Bacteria"/>
</dbReference>
<keyword evidence="1" id="KW-1133">Transmembrane helix</keyword>
<feature type="transmembrane region" description="Helical" evidence="1">
    <location>
        <begin position="179"/>
        <end position="201"/>
    </location>
</feature>
<dbReference type="AlphaFoldDB" id="W6A645"/>
<feature type="transmembrane region" description="Helical" evidence="1">
    <location>
        <begin position="253"/>
        <end position="277"/>
    </location>
</feature>
<evidence type="ECO:0008006" key="4">
    <source>
        <dbReference type="Google" id="ProtNLM"/>
    </source>
</evidence>
<feature type="transmembrane region" description="Helical" evidence="1">
    <location>
        <begin position="207"/>
        <end position="228"/>
    </location>
</feature>
<organism evidence="2 3">
    <name type="scientific">Spiroplasma culicicola AES-1</name>
    <dbReference type="NCBI Taxonomy" id="1276246"/>
    <lineage>
        <taxon>Bacteria</taxon>
        <taxon>Bacillati</taxon>
        <taxon>Mycoplasmatota</taxon>
        <taxon>Mollicutes</taxon>
        <taxon>Entomoplasmatales</taxon>
        <taxon>Spiroplasmataceae</taxon>
        <taxon>Spiroplasma</taxon>
    </lineage>
</organism>
<dbReference type="RefSeq" id="WP_025362712.1">
    <property type="nucleotide sequence ID" value="NZ_CP006681.1"/>
</dbReference>
<keyword evidence="1" id="KW-0812">Transmembrane</keyword>
<feature type="transmembrane region" description="Helical" evidence="1">
    <location>
        <begin position="521"/>
        <end position="544"/>
    </location>
</feature>
<keyword evidence="1" id="KW-0472">Membrane</keyword>
<feature type="transmembrane region" description="Helical" evidence="1">
    <location>
        <begin position="412"/>
        <end position="434"/>
    </location>
</feature>
<protein>
    <recommendedName>
        <fullName evidence="4">Transmembrane protein</fullName>
    </recommendedName>
</protein>
<feature type="transmembrane region" description="Helical" evidence="1">
    <location>
        <begin position="12"/>
        <end position="32"/>
    </location>
</feature>
<feature type="transmembrane region" description="Helical" evidence="1">
    <location>
        <begin position="446"/>
        <end position="468"/>
    </location>
</feature>
<keyword evidence="3" id="KW-1185">Reference proteome</keyword>
<dbReference type="PATRIC" id="fig|1276246.3.peg.125"/>
<sequence length="627" mass="70194">MLSTKQGILNTIVGTVISLFNALVQFLTMYWVLNKFGTEFNGFIKLVGSFSILIATADGALGVATTILLVRPFVQNDWITANEIYSTAKKGYRKSALIGLLLVSLIGFAYPLYAGVSSNGSIFDINSWKEIGIATPDGQLVGYFSLVAITLIFGVKNFVTAYWFSVYENVIAADNKNSVRRIAILFTDVFVYSIMFYLLNIDSINPIFPFLSMLLYGPIKGIMIYFYAKKNYIWLKYYRDFNSFKLNTTKKKITFSSLGTSILLNTDVLIVSIVLGLSVSSTLSLYLVIAVNTRLIMTNFITSFREFFVTLVAKRGRIHWESYAKYELYTYLVAAFTFINMAILSPYFVSALYGDIASVEGQANQNAKEFMFFNPSFSILYAATTALVILCEAQITLIHAKGRYGEVSKFQNYLGFIYIVLGFGVTFICKTFAIGGSDMSLVNGIISMYVLKVAFLVLRYAYLWFYVYRYATYNSSFKHVLNNLMILLIPSILMTLVNIFLIKNQMPVEESAIAPAPIAPLIALFFGNIAASGLVLIIFSYIFSPKMMNGIVTKLPVINKIVSKKSEEARKKRFEEFGINVEEIVDNGAQLSEALYGITTQDDNTIGETEINVPKSNEKIYTIKGGK</sequence>
<feature type="transmembrane region" description="Helical" evidence="1">
    <location>
        <begin position="283"/>
        <end position="308"/>
    </location>
</feature>
<proteinExistence type="predicted"/>
<evidence type="ECO:0000256" key="1">
    <source>
        <dbReference type="SAM" id="Phobius"/>
    </source>
</evidence>
<gene>
    <name evidence="2" type="ORF">SCULI_v1c01260</name>
</gene>
<accession>W6A645</accession>
<feature type="transmembrane region" description="Helical" evidence="1">
    <location>
        <begin position="95"/>
        <end position="113"/>
    </location>
</feature>
<feature type="transmembrane region" description="Helical" evidence="1">
    <location>
        <begin position="379"/>
        <end position="400"/>
    </location>
</feature>
<dbReference type="STRING" id="1276246.SCULI_v1c01260"/>
<dbReference type="HOGENOM" id="CLU_419101_0_0_14"/>
<feature type="transmembrane region" description="Helical" evidence="1">
    <location>
        <begin position="480"/>
        <end position="501"/>
    </location>
</feature>
<reference evidence="2 3" key="1">
    <citation type="journal article" date="2014" name="Genome Biol. Evol.">
        <title>Molecular evolution of the substrate utilization strategies and putative virulence factors in mosquito-associated Spiroplasma species.</title>
        <authorList>
            <person name="Chang T.H."/>
            <person name="Lo W.S."/>
            <person name="Ku C."/>
            <person name="Chen L.L."/>
            <person name="Kuo C.H."/>
        </authorList>
    </citation>
    <scope>NUCLEOTIDE SEQUENCE [LARGE SCALE GENOMIC DNA]</scope>
    <source>
        <strain evidence="2">AES-1</strain>
    </source>
</reference>
<dbReference type="Proteomes" id="UP000019267">
    <property type="component" value="Chromosome"/>
</dbReference>
<evidence type="ECO:0000313" key="2">
    <source>
        <dbReference type="EMBL" id="AHI52467.1"/>
    </source>
</evidence>
<dbReference type="EMBL" id="CP006681">
    <property type="protein sequence ID" value="AHI52467.1"/>
    <property type="molecule type" value="Genomic_DNA"/>
</dbReference>
<dbReference type="OrthoDB" id="391558at2"/>
<feature type="transmembrane region" description="Helical" evidence="1">
    <location>
        <begin position="328"/>
        <end position="349"/>
    </location>
</feature>
<feature type="transmembrane region" description="Helical" evidence="1">
    <location>
        <begin position="52"/>
        <end position="74"/>
    </location>
</feature>
<feature type="transmembrane region" description="Helical" evidence="1">
    <location>
        <begin position="143"/>
        <end position="167"/>
    </location>
</feature>
<name>W6A645_9MOLU</name>
<dbReference type="KEGG" id="scq:SCULI_v1c01260"/>